<accession>A0ABX2TJ00</accession>
<dbReference type="EMBL" id="JABFDB010000033">
    <property type="protein sequence ID" value="NYZ23997.1"/>
    <property type="molecule type" value="Genomic_DNA"/>
</dbReference>
<evidence type="ECO:0000259" key="2">
    <source>
        <dbReference type="SMART" id="SM00903"/>
    </source>
</evidence>
<feature type="domain" description="Flavin reductase like" evidence="2">
    <location>
        <begin position="13"/>
        <end position="157"/>
    </location>
</feature>
<dbReference type="RefSeq" id="WP_180285773.1">
    <property type="nucleotide sequence ID" value="NZ_JABFDB010000033.1"/>
</dbReference>
<dbReference type="Proteomes" id="UP000584642">
    <property type="component" value="Unassembled WGS sequence"/>
</dbReference>
<dbReference type="SUPFAM" id="SSF50475">
    <property type="entry name" value="FMN-binding split barrel"/>
    <property type="match status" value="1"/>
</dbReference>
<dbReference type="PANTHER" id="PTHR30466:SF1">
    <property type="entry name" value="FMN REDUCTASE (NADH) RUTF"/>
    <property type="match status" value="1"/>
</dbReference>
<evidence type="ECO:0000256" key="1">
    <source>
        <dbReference type="ARBA" id="ARBA00023002"/>
    </source>
</evidence>
<protein>
    <submittedName>
        <fullName evidence="3">Flavin reductase family protein</fullName>
    </submittedName>
</protein>
<gene>
    <name evidence="3" type="ORF">HND93_30205</name>
</gene>
<comment type="caution">
    <text evidence="3">The sequence shown here is derived from an EMBL/GenBank/DDBJ whole genome shotgun (WGS) entry which is preliminary data.</text>
</comment>
<dbReference type="Pfam" id="PF01613">
    <property type="entry name" value="Flavin_Reduct"/>
    <property type="match status" value="1"/>
</dbReference>
<dbReference type="InterPro" id="IPR050268">
    <property type="entry name" value="NADH-dep_flavin_reductase"/>
</dbReference>
<keyword evidence="4" id="KW-1185">Reference proteome</keyword>
<evidence type="ECO:0000313" key="4">
    <source>
        <dbReference type="Proteomes" id="UP000584642"/>
    </source>
</evidence>
<dbReference type="InterPro" id="IPR002563">
    <property type="entry name" value="Flavin_Rdtase-like_dom"/>
</dbReference>
<reference evidence="3 4" key="1">
    <citation type="submission" date="2020-05" db="EMBL/GenBank/DDBJ databases">
        <title>Azospirillum oleiclasticum sp. nov, a nitrogen-fixing and heavy crude oil-emulsifying bacterium isolated from the crude oil of Yumen Oilfield.</title>
        <authorList>
            <person name="Wu D."/>
            <person name="Cai M."/>
            <person name="Zhang X."/>
        </authorList>
    </citation>
    <scope>NUCLEOTIDE SEQUENCE [LARGE SCALE GENOMIC DNA]</scope>
    <source>
        <strain evidence="3 4">ROY-1-1-2</strain>
    </source>
</reference>
<keyword evidence="1" id="KW-0560">Oxidoreductase</keyword>
<organism evidence="3 4">
    <name type="scientific">Azospirillum oleiclasticum</name>
    <dbReference type="NCBI Taxonomy" id="2735135"/>
    <lineage>
        <taxon>Bacteria</taxon>
        <taxon>Pseudomonadati</taxon>
        <taxon>Pseudomonadota</taxon>
        <taxon>Alphaproteobacteria</taxon>
        <taxon>Rhodospirillales</taxon>
        <taxon>Azospirillaceae</taxon>
        <taxon>Azospirillum</taxon>
    </lineage>
</organism>
<dbReference type="PANTHER" id="PTHR30466">
    <property type="entry name" value="FLAVIN REDUCTASE"/>
    <property type="match status" value="1"/>
</dbReference>
<name>A0ABX2TJ00_9PROT</name>
<sequence length="168" mass="17602">MAAIDQDQFKRGMRLLAAGVTVITTVRDGVPHGLVATAVCSVCAEPPTLLACVNRGSTAHDPISDSGRFCVNVLEQRQLDAARRFVSAPRGERFGAFSLSTLVTGAPVLDGALVSFDCEVAEVASAGTHTVFFGRIVAVRVSDPLAPLLYFNGGYATTAPLPIEMPSP</sequence>
<dbReference type="Gene3D" id="2.30.110.10">
    <property type="entry name" value="Electron Transport, Fmn-binding Protein, Chain A"/>
    <property type="match status" value="1"/>
</dbReference>
<proteinExistence type="predicted"/>
<evidence type="ECO:0000313" key="3">
    <source>
        <dbReference type="EMBL" id="NYZ23997.1"/>
    </source>
</evidence>
<dbReference type="InterPro" id="IPR012349">
    <property type="entry name" value="Split_barrel_FMN-bd"/>
</dbReference>
<dbReference type="SMART" id="SM00903">
    <property type="entry name" value="Flavin_Reduct"/>
    <property type="match status" value="1"/>
</dbReference>